<keyword evidence="1" id="KW-0732">Signal</keyword>
<accession>A0A2P5B2S2</accession>
<keyword evidence="3" id="KW-1185">Reference proteome</keyword>
<dbReference type="AlphaFoldDB" id="A0A2P5B2S2"/>
<proteinExistence type="predicted"/>
<feature type="non-terminal residue" evidence="2">
    <location>
        <position position="1"/>
    </location>
</feature>
<evidence type="ECO:0000256" key="1">
    <source>
        <dbReference type="SAM" id="SignalP"/>
    </source>
</evidence>
<feature type="signal peptide" evidence="1">
    <location>
        <begin position="1"/>
        <end position="25"/>
    </location>
</feature>
<protein>
    <submittedName>
        <fullName evidence="2">Uncharacterized protein</fullName>
    </submittedName>
</protein>
<feature type="chain" id="PRO_5015188880" evidence="1">
    <location>
        <begin position="26"/>
        <end position="68"/>
    </location>
</feature>
<gene>
    <name evidence="2" type="ORF">PanWU01x14_277370</name>
</gene>
<evidence type="ECO:0000313" key="3">
    <source>
        <dbReference type="Proteomes" id="UP000237105"/>
    </source>
</evidence>
<comment type="caution">
    <text evidence="2">The sequence shown here is derived from an EMBL/GenBank/DDBJ whole genome shotgun (WGS) entry which is preliminary data.</text>
</comment>
<reference evidence="3" key="1">
    <citation type="submission" date="2016-06" db="EMBL/GenBank/DDBJ databases">
        <title>Parallel loss of symbiosis genes in relatives of nitrogen-fixing non-legume Parasponia.</title>
        <authorList>
            <person name="Van Velzen R."/>
            <person name="Holmer R."/>
            <person name="Bu F."/>
            <person name="Rutten L."/>
            <person name="Van Zeijl A."/>
            <person name="Liu W."/>
            <person name="Santuari L."/>
            <person name="Cao Q."/>
            <person name="Sharma T."/>
            <person name="Shen D."/>
            <person name="Roswanjaya Y."/>
            <person name="Wardhani T."/>
            <person name="Kalhor M.S."/>
            <person name="Jansen J."/>
            <person name="Van den Hoogen J."/>
            <person name="Gungor B."/>
            <person name="Hartog M."/>
            <person name="Hontelez J."/>
            <person name="Verver J."/>
            <person name="Yang W.-C."/>
            <person name="Schijlen E."/>
            <person name="Repin R."/>
            <person name="Schilthuizen M."/>
            <person name="Schranz E."/>
            <person name="Heidstra R."/>
            <person name="Miyata K."/>
            <person name="Fedorova E."/>
            <person name="Kohlen W."/>
            <person name="Bisseling T."/>
            <person name="Smit S."/>
            <person name="Geurts R."/>
        </authorList>
    </citation>
    <scope>NUCLEOTIDE SEQUENCE [LARGE SCALE GENOMIC DNA]</scope>
    <source>
        <strain evidence="3">cv. WU1-14</strain>
    </source>
</reference>
<evidence type="ECO:0000313" key="2">
    <source>
        <dbReference type="EMBL" id="PON43081.1"/>
    </source>
</evidence>
<name>A0A2P5B2S2_PARAD</name>
<organism evidence="2 3">
    <name type="scientific">Parasponia andersonii</name>
    <name type="common">Sponia andersonii</name>
    <dbReference type="NCBI Taxonomy" id="3476"/>
    <lineage>
        <taxon>Eukaryota</taxon>
        <taxon>Viridiplantae</taxon>
        <taxon>Streptophyta</taxon>
        <taxon>Embryophyta</taxon>
        <taxon>Tracheophyta</taxon>
        <taxon>Spermatophyta</taxon>
        <taxon>Magnoliopsida</taxon>
        <taxon>eudicotyledons</taxon>
        <taxon>Gunneridae</taxon>
        <taxon>Pentapetalae</taxon>
        <taxon>rosids</taxon>
        <taxon>fabids</taxon>
        <taxon>Rosales</taxon>
        <taxon>Cannabaceae</taxon>
        <taxon>Parasponia</taxon>
    </lineage>
</organism>
<dbReference type="EMBL" id="JXTB01000378">
    <property type="protein sequence ID" value="PON43081.1"/>
    <property type="molecule type" value="Genomic_DNA"/>
</dbReference>
<sequence>HQNWCRRLMNTHGFKWPMAILWAMATPEAPTEWSLEDGASTSGDDGSCCVSKVAHWSLSRELCIVGWK</sequence>
<dbReference type="Proteomes" id="UP000237105">
    <property type="component" value="Unassembled WGS sequence"/>
</dbReference>